<reference evidence="2" key="1">
    <citation type="submission" date="2016-03" db="EMBL/GenBank/DDBJ databases">
        <authorList>
            <person name="Ma C."/>
            <person name="Zhou S."/>
            <person name="Yang G."/>
        </authorList>
    </citation>
    <scope>NUCLEOTIDE SEQUENCE [LARGE SCALE GENOMIC DNA]</scope>
    <source>
        <strain evidence="2">SgZ-1</strain>
    </source>
</reference>
<dbReference type="Proteomes" id="UP000036902">
    <property type="component" value="Chromosome"/>
</dbReference>
<dbReference type="Pfam" id="PF05258">
    <property type="entry name" value="DciA"/>
    <property type="match status" value="1"/>
</dbReference>
<evidence type="ECO:0008006" key="3">
    <source>
        <dbReference type="Google" id="ProtNLM"/>
    </source>
</evidence>
<organism evidence="1 2">
    <name type="scientific">Thauera humireducens</name>
    <dbReference type="NCBI Taxonomy" id="1134435"/>
    <lineage>
        <taxon>Bacteria</taxon>
        <taxon>Pseudomonadati</taxon>
        <taxon>Pseudomonadota</taxon>
        <taxon>Betaproteobacteria</taxon>
        <taxon>Rhodocyclales</taxon>
        <taxon>Zoogloeaceae</taxon>
        <taxon>Thauera</taxon>
    </lineage>
</organism>
<name>A0A127K9Y0_9RHOO</name>
<accession>A0A127K9Y0</accession>
<keyword evidence="2" id="KW-1185">Reference proteome</keyword>
<dbReference type="STRING" id="1134435.AC731_018575"/>
<sequence>MSQLLHRFLGSGDALARLQEHAARLRRLQGALEAALPPYMAEQCQVANLKDGDLVITARNGATAVRLKQMLPSLLTQFAQAGHAFGNIRVKVGTPEQVEWRRPPPQRHISADAKAGLADFAASLPTDSPLRESLERLVRRGRE</sequence>
<dbReference type="AlphaFoldDB" id="A0A127K9Y0"/>
<dbReference type="KEGG" id="thu:AC731_018575"/>
<gene>
    <name evidence="1" type="ORF">AC731_018575</name>
</gene>
<dbReference type="EMBL" id="CP014646">
    <property type="protein sequence ID" value="AMO38775.1"/>
    <property type="molecule type" value="Genomic_DNA"/>
</dbReference>
<dbReference type="RefSeq" id="WP_004264791.1">
    <property type="nucleotide sequence ID" value="NZ_CP014646.1"/>
</dbReference>
<proteinExistence type="predicted"/>
<protein>
    <recommendedName>
        <fullName evidence="3">RNA-binding protein</fullName>
    </recommendedName>
</protein>
<dbReference type="InterPro" id="IPR007922">
    <property type="entry name" value="DciA-like"/>
</dbReference>
<evidence type="ECO:0000313" key="1">
    <source>
        <dbReference type="EMBL" id="AMO38775.1"/>
    </source>
</evidence>
<evidence type="ECO:0000313" key="2">
    <source>
        <dbReference type="Proteomes" id="UP000036902"/>
    </source>
</evidence>